<dbReference type="PANTHER" id="PTHR33392">
    <property type="entry name" value="POLYISOPRENYL-TEICHOIC ACID--PEPTIDOGLYCAN TEICHOIC ACID TRANSFERASE TAGU"/>
    <property type="match status" value="1"/>
</dbReference>
<feature type="compositionally biased region" description="Polar residues" evidence="2">
    <location>
        <begin position="336"/>
        <end position="349"/>
    </location>
</feature>
<keyword evidence="3" id="KW-1133">Transmembrane helix</keyword>
<feature type="region of interest" description="Disordered" evidence="2">
    <location>
        <begin position="336"/>
        <end position="374"/>
    </location>
</feature>
<dbReference type="STRING" id="1423739.FC85_GL000882"/>
<dbReference type="EMBL" id="AZEY01000090">
    <property type="protein sequence ID" value="KRL64373.1"/>
    <property type="molecule type" value="Genomic_DNA"/>
</dbReference>
<feature type="compositionally biased region" description="Basic and acidic residues" evidence="2">
    <location>
        <begin position="1"/>
        <end position="16"/>
    </location>
</feature>
<feature type="region of interest" description="Disordered" evidence="2">
    <location>
        <begin position="1"/>
        <end position="26"/>
    </location>
</feature>
<dbReference type="Gene3D" id="3.40.630.190">
    <property type="entry name" value="LCP protein"/>
    <property type="match status" value="1"/>
</dbReference>
<dbReference type="Pfam" id="PF03816">
    <property type="entry name" value="LytR_cpsA_psr"/>
    <property type="match status" value="1"/>
</dbReference>
<evidence type="ECO:0000256" key="3">
    <source>
        <dbReference type="SAM" id="Phobius"/>
    </source>
</evidence>
<proteinExistence type="inferred from homology"/>
<gene>
    <name evidence="5" type="ORF">FC85_GL000882</name>
</gene>
<evidence type="ECO:0000259" key="4">
    <source>
        <dbReference type="Pfam" id="PF03816"/>
    </source>
</evidence>
<comment type="caution">
    <text evidence="5">The sequence shown here is derived from an EMBL/GenBank/DDBJ whole genome shotgun (WGS) entry which is preliminary data.</text>
</comment>
<sequence length="374" mass="41183">MPSDKKRDFEPVYSRRADKKPHYKKKNRRKRRIIGWSIFAILLLIIGGGLIWGYGAYKSAKKTFTQTFDSTHVQKARNVSKVIQQGKPLSILLLGTDTGALGRHDTGRTDTMIVATINPKKQTIHLTSIARDTKVVVPGDTQAYEKINAAYTIGGAGTAVKTVQNLLDIPIDFYAIINMGGMETMVNAVGGVDVKPPLTFQYGHANVVKGKKVHLNGKQALDYARMRDDDPLGDYGRQARQRQIIKHLVMKGLNISSLPRYKAILSSLTGNMKTDMTFDDMIAVRAKYGDATHHIKSQTLQGQDAMIDGLSYQVVPNSELLKVSNDIRATLGLSKSTKLQAQQTQTDSDYSGTSTGYSDQTTTQQSSSSTGYGY</sequence>
<feature type="domain" description="Cell envelope-related transcriptional attenuator" evidence="4">
    <location>
        <begin position="108"/>
        <end position="251"/>
    </location>
</feature>
<evidence type="ECO:0000313" key="6">
    <source>
        <dbReference type="Proteomes" id="UP000052013"/>
    </source>
</evidence>
<evidence type="ECO:0000313" key="5">
    <source>
        <dbReference type="EMBL" id="KRL64373.1"/>
    </source>
</evidence>
<dbReference type="PANTHER" id="PTHR33392:SF6">
    <property type="entry name" value="POLYISOPRENYL-TEICHOIC ACID--PEPTIDOGLYCAN TEICHOIC ACID TRANSFERASE TAGU"/>
    <property type="match status" value="1"/>
</dbReference>
<dbReference type="NCBIfam" id="TIGR00350">
    <property type="entry name" value="lytR_cpsA_psr"/>
    <property type="match status" value="1"/>
</dbReference>
<keyword evidence="3" id="KW-0812">Transmembrane</keyword>
<dbReference type="InterPro" id="IPR004474">
    <property type="entry name" value="LytR_CpsA_psr"/>
</dbReference>
<feature type="compositionally biased region" description="Low complexity" evidence="2">
    <location>
        <begin position="350"/>
        <end position="374"/>
    </location>
</feature>
<dbReference type="AlphaFoldDB" id="A0A0R1SDS2"/>
<feature type="transmembrane region" description="Helical" evidence="3">
    <location>
        <begin position="33"/>
        <end position="57"/>
    </location>
</feature>
<comment type="similarity">
    <text evidence="1">Belongs to the LytR/CpsA/Psr (LCP) family.</text>
</comment>
<dbReference type="PATRIC" id="fig|1423739.3.peg.930"/>
<name>A0A0R1SDS2_9LACO</name>
<organism evidence="5 6">
    <name type="scientific">Lentilactobacillus diolivorans DSM 14421</name>
    <dbReference type="NCBI Taxonomy" id="1423739"/>
    <lineage>
        <taxon>Bacteria</taxon>
        <taxon>Bacillati</taxon>
        <taxon>Bacillota</taxon>
        <taxon>Bacilli</taxon>
        <taxon>Lactobacillales</taxon>
        <taxon>Lactobacillaceae</taxon>
        <taxon>Lentilactobacillus</taxon>
    </lineage>
</organism>
<evidence type="ECO:0000256" key="1">
    <source>
        <dbReference type="ARBA" id="ARBA00006068"/>
    </source>
</evidence>
<dbReference type="InterPro" id="IPR050922">
    <property type="entry name" value="LytR/CpsA/Psr_CW_biosynth"/>
</dbReference>
<accession>A0A0R1SDS2</accession>
<keyword evidence="3" id="KW-0472">Membrane</keyword>
<protein>
    <submittedName>
        <fullName evidence="5">Biofilm regulatory protein A</fullName>
    </submittedName>
</protein>
<dbReference type="Proteomes" id="UP000052013">
    <property type="component" value="Unassembled WGS sequence"/>
</dbReference>
<feature type="compositionally biased region" description="Basic residues" evidence="2">
    <location>
        <begin position="17"/>
        <end position="26"/>
    </location>
</feature>
<evidence type="ECO:0000256" key="2">
    <source>
        <dbReference type="SAM" id="MobiDB-lite"/>
    </source>
</evidence>
<dbReference type="RefSeq" id="WP_057865336.1">
    <property type="nucleotide sequence ID" value="NZ_AZEY01000090.1"/>
</dbReference>
<reference evidence="5 6" key="1">
    <citation type="journal article" date="2015" name="Genome Announc.">
        <title>Expanding the biotechnology potential of lactobacilli through comparative genomics of 213 strains and associated genera.</title>
        <authorList>
            <person name="Sun Z."/>
            <person name="Harris H.M."/>
            <person name="McCann A."/>
            <person name="Guo C."/>
            <person name="Argimon S."/>
            <person name="Zhang W."/>
            <person name="Yang X."/>
            <person name="Jeffery I.B."/>
            <person name="Cooney J.C."/>
            <person name="Kagawa T.F."/>
            <person name="Liu W."/>
            <person name="Song Y."/>
            <person name="Salvetti E."/>
            <person name="Wrobel A."/>
            <person name="Rasinkangas P."/>
            <person name="Parkhill J."/>
            <person name="Rea M.C."/>
            <person name="O'Sullivan O."/>
            <person name="Ritari J."/>
            <person name="Douillard F.P."/>
            <person name="Paul Ross R."/>
            <person name="Yang R."/>
            <person name="Briner A.E."/>
            <person name="Felis G.E."/>
            <person name="de Vos W.M."/>
            <person name="Barrangou R."/>
            <person name="Klaenhammer T.R."/>
            <person name="Caufield P.W."/>
            <person name="Cui Y."/>
            <person name="Zhang H."/>
            <person name="O'Toole P.W."/>
        </authorList>
    </citation>
    <scope>NUCLEOTIDE SEQUENCE [LARGE SCALE GENOMIC DNA]</scope>
    <source>
        <strain evidence="5 6">DSM 14421</strain>
    </source>
</reference>